<dbReference type="CDD" id="cd01285">
    <property type="entry name" value="nucleoside_deaminase"/>
    <property type="match status" value="1"/>
</dbReference>
<dbReference type="AlphaFoldDB" id="A0A3A1YL50"/>
<feature type="binding site" evidence="8">
    <location>
        <position position="76"/>
    </location>
    <ligand>
        <name>Zn(2+)</name>
        <dbReference type="ChEBI" id="CHEBI:29105"/>
        <note>catalytic</note>
    </ligand>
</feature>
<feature type="active site" description="Proton donor" evidence="8">
    <location>
        <position position="48"/>
    </location>
</feature>
<dbReference type="GO" id="GO:0002100">
    <property type="term" value="P:tRNA wobble adenosine to inosine editing"/>
    <property type="evidence" value="ECO:0007669"/>
    <property type="project" value="UniProtKB-UniRule"/>
</dbReference>
<dbReference type="PANTHER" id="PTHR11079:SF202">
    <property type="entry name" value="TRNA-SPECIFIC ADENOSINE DEAMINASE"/>
    <property type="match status" value="1"/>
</dbReference>
<keyword evidence="4 8" id="KW-0479">Metal-binding</keyword>
<feature type="binding site" evidence="8">
    <location>
        <position position="46"/>
    </location>
    <ligand>
        <name>Zn(2+)</name>
        <dbReference type="ChEBI" id="CHEBI:29105"/>
        <note>catalytic</note>
    </ligand>
</feature>
<evidence type="ECO:0000256" key="2">
    <source>
        <dbReference type="ARBA" id="ARBA00011738"/>
    </source>
</evidence>
<evidence type="ECO:0000256" key="3">
    <source>
        <dbReference type="ARBA" id="ARBA00022694"/>
    </source>
</evidence>
<evidence type="ECO:0000256" key="5">
    <source>
        <dbReference type="ARBA" id="ARBA00022801"/>
    </source>
</evidence>
<dbReference type="InterPro" id="IPR028883">
    <property type="entry name" value="tRNA_aden_deaminase"/>
</dbReference>
<dbReference type="InterPro" id="IPR016192">
    <property type="entry name" value="APOBEC/CMP_deaminase_Zn-bd"/>
</dbReference>
<feature type="region of interest" description="Disordered" evidence="9">
    <location>
        <begin position="297"/>
        <end position="330"/>
    </location>
</feature>
<evidence type="ECO:0000256" key="7">
    <source>
        <dbReference type="ARBA" id="ARBA00048045"/>
    </source>
</evidence>
<reference evidence="11 12" key="1">
    <citation type="submission" date="2017-08" db="EMBL/GenBank/DDBJ databases">
        <title>Reclassification of Bisgaard taxon 37 and 44.</title>
        <authorList>
            <person name="Christensen H."/>
        </authorList>
    </citation>
    <scope>NUCLEOTIDE SEQUENCE [LARGE SCALE GENOMIC DNA]</scope>
    <source>
        <strain evidence="11 12">111</strain>
    </source>
</reference>
<comment type="function">
    <text evidence="8">Catalyzes the deamination of adenosine to inosine at the wobble position 34 of tRNA(Arg2).</text>
</comment>
<dbReference type="HAMAP" id="MF_00972">
    <property type="entry name" value="tRNA_aden_deaminase"/>
    <property type="match status" value="1"/>
</dbReference>
<dbReference type="InterPro" id="IPR016193">
    <property type="entry name" value="Cytidine_deaminase-like"/>
</dbReference>
<keyword evidence="12" id="KW-1185">Reference proteome</keyword>
<protein>
    <recommendedName>
        <fullName evidence="8">tRNA-specific adenosine deaminase</fullName>
        <ecNumber evidence="8">3.5.4.33</ecNumber>
    </recommendedName>
</protein>
<keyword evidence="6 8" id="KW-0862">Zinc</keyword>
<comment type="catalytic activity">
    <reaction evidence="7 8">
        <text>adenosine(34) in tRNA + H2O + H(+) = inosine(34) in tRNA + NH4(+)</text>
        <dbReference type="Rhea" id="RHEA:43168"/>
        <dbReference type="Rhea" id="RHEA-COMP:10373"/>
        <dbReference type="Rhea" id="RHEA-COMP:10374"/>
        <dbReference type="ChEBI" id="CHEBI:15377"/>
        <dbReference type="ChEBI" id="CHEBI:15378"/>
        <dbReference type="ChEBI" id="CHEBI:28938"/>
        <dbReference type="ChEBI" id="CHEBI:74411"/>
        <dbReference type="ChEBI" id="CHEBI:82852"/>
        <dbReference type="EC" id="3.5.4.33"/>
    </reaction>
</comment>
<dbReference type="PROSITE" id="PS00903">
    <property type="entry name" value="CYT_DCMP_DEAMINASES_1"/>
    <property type="match status" value="1"/>
</dbReference>
<evidence type="ECO:0000259" key="10">
    <source>
        <dbReference type="PROSITE" id="PS51747"/>
    </source>
</evidence>
<comment type="caution">
    <text evidence="11">The sequence shown here is derived from an EMBL/GenBank/DDBJ whole genome shotgun (WGS) entry which is preliminary data.</text>
</comment>
<dbReference type="EC" id="3.5.4.33" evidence="8"/>
<name>A0A3A1YL50_9GAMM</name>
<evidence type="ECO:0000256" key="8">
    <source>
        <dbReference type="HAMAP-Rule" id="MF_00972"/>
    </source>
</evidence>
<comment type="similarity">
    <text evidence="1">Belongs to the cytidine and deoxycytidylate deaminase family. ADAT2 subfamily.</text>
</comment>
<keyword evidence="5 8" id="KW-0378">Hydrolase</keyword>
<proteinExistence type="inferred from homology"/>
<dbReference type="PANTHER" id="PTHR11079">
    <property type="entry name" value="CYTOSINE DEAMINASE FAMILY MEMBER"/>
    <property type="match status" value="1"/>
</dbReference>
<sequence>MELCLDLTKIAEKMGEVPIAAIIVIDDKIKGIGLNAPICLHDATAHAEVMAIRDAGQRVGNYRLPDSTMYITLEPCPMCSGAILHARCKRVVFGATDLKTGTVGGRFNLFKDYPMNHQPKITSGVRAVKVQEELSGYFQRKRILQKEQKRLLRAATLMLEEQTVPITKTKAQANKNKAQDKNKSLKVEAKVETNINLANNNSQLQNSSKLAANSELVMSDHVVNTNNEVKAQILAHETQEQNNNALVSNESSLSSSTTALNTVDIATTGLASEALPATNTQPKTTPVTKDLSAKLGMKKSTAQTRAQKFQLPRQKRIVEQPTLNHHDTDE</sequence>
<dbReference type="SUPFAM" id="SSF53927">
    <property type="entry name" value="Cytidine deaminase-like"/>
    <property type="match status" value="1"/>
</dbReference>
<accession>A0A3A1YL50</accession>
<dbReference type="GO" id="GO:0052717">
    <property type="term" value="F:tRNA-specific adenosine-34 deaminase activity"/>
    <property type="evidence" value="ECO:0007669"/>
    <property type="project" value="UniProtKB-UniRule"/>
</dbReference>
<evidence type="ECO:0000256" key="9">
    <source>
        <dbReference type="SAM" id="MobiDB-lite"/>
    </source>
</evidence>
<comment type="cofactor">
    <cofactor evidence="8">
        <name>Zn(2+)</name>
        <dbReference type="ChEBI" id="CHEBI:29105"/>
    </cofactor>
    <text evidence="8">Binds 1 zinc ion per subunit.</text>
</comment>
<dbReference type="Gene3D" id="3.40.140.10">
    <property type="entry name" value="Cytidine Deaminase, domain 2"/>
    <property type="match status" value="1"/>
</dbReference>
<evidence type="ECO:0000256" key="4">
    <source>
        <dbReference type="ARBA" id="ARBA00022723"/>
    </source>
</evidence>
<dbReference type="NCBIfam" id="NF008113">
    <property type="entry name" value="PRK10860.1"/>
    <property type="match status" value="1"/>
</dbReference>
<dbReference type="InterPro" id="IPR002125">
    <property type="entry name" value="CMP_dCMP_dom"/>
</dbReference>
<gene>
    <name evidence="8" type="primary">tadA</name>
    <name evidence="11" type="ORF">CKF58_04400</name>
</gene>
<feature type="domain" description="CMP/dCMP-type deaminase" evidence="10">
    <location>
        <begin position="1"/>
        <end position="120"/>
    </location>
</feature>
<dbReference type="Proteomes" id="UP000265916">
    <property type="component" value="Unassembled WGS sequence"/>
</dbReference>
<evidence type="ECO:0000256" key="1">
    <source>
        <dbReference type="ARBA" id="ARBA00010669"/>
    </source>
</evidence>
<dbReference type="PROSITE" id="PS51747">
    <property type="entry name" value="CYT_DCMP_DEAMINASES_2"/>
    <property type="match status" value="1"/>
</dbReference>
<dbReference type="Pfam" id="PF00383">
    <property type="entry name" value="dCMP_cyt_deam_1"/>
    <property type="match status" value="1"/>
</dbReference>
<dbReference type="OrthoDB" id="9802676at2"/>
<organism evidence="11 12">
    <name type="scientific">Psittacicella hinzii</name>
    <dbReference type="NCBI Taxonomy" id="2028575"/>
    <lineage>
        <taxon>Bacteria</taxon>
        <taxon>Pseudomonadati</taxon>
        <taxon>Pseudomonadota</taxon>
        <taxon>Gammaproteobacteria</taxon>
        <taxon>Pasteurellales</taxon>
        <taxon>Psittacicellaceae</taxon>
        <taxon>Psittacicella</taxon>
    </lineage>
</organism>
<comment type="subunit">
    <text evidence="2 8">Homodimer.</text>
</comment>
<dbReference type="EMBL" id="NRJG01000070">
    <property type="protein sequence ID" value="RIY37959.1"/>
    <property type="molecule type" value="Genomic_DNA"/>
</dbReference>
<keyword evidence="3 8" id="KW-0819">tRNA processing</keyword>
<evidence type="ECO:0000313" key="12">
    <source>
        <dbReference type="Proteomes" id="UP000265916"/>
    </source>
</evidence>
<evidence type="ECO:0000313" key="11">
    <source>
        <dbReference type="EMBL" id="RIY37959.1"/>
    </source>
</evidence>
<evidence type="ECO:0000256" key="6">
    <source>
        <dbReference type="ARBA" id="ARBA00022833"/>
    </source>
</evidence>
<dbReference type="GO" id="GO:0008270">
    <property type="term" value="F:zinc ion binding"/>
    <property type="evidence" value="ECO:0007669"/>
    <property type="project" value="UniProtKB-UniRule"/>
</dbReference>
<feature type="binding site" evidence="8">
    <location>
        <position position="79"/>
    </location>
    <ligand>
        <name>Zn(2+)</name>
        <dbReference type="ChEBI" id="CHEBI:29105"/>
        <note>catalytic</note>
    </ligand>
</feature>